<feature type="compositionally biased region" description="Basic residues" evidence="1">
    <location>
        <begin position="29"/>
        <end position="39"/>
    </location>
</feature>
<feature type="compositionally biased region" description="Polar residues" evidence="1">
    <location>
        <begin position="117"/>
        <end position="128"/>
    </location>
</feature>
<evidence type="ECO:0000313" key="2">
    <source>
        <dbReference type="EMBL" id="KAK7038685.1"/>
    </source>
</evidence>
<dbReference type="EMBL" id="JAYKXP010000043">
    <property type="protein sequence ID" value="KAK7038685.1"/>
    <property type="molecule type" value="Genomic_DNA"/>
</dbReference>
<reference evidence="2 3" key="1">
    <citation type="submission" date="2024-01" db="EMBL/GenBank/DDBJ databases">
        <title>A draft genome for a cacao thread blight-causing isolate of Paramarasmius palmivorus.</title>
        <authorList>
            <person name="Baruah I.K."/>
            <person name="Bukari Y."/>
            <person name="Amoako-Attah I."/>
            <person name="Meinhardt L.W."/>
            <person name="Bailey B.A."/>
            <person name="Cohen S.P."/>
        </authorList>
    </citation>
    <scope>NUCLEOTIDE SEQUENCE [LARGE SCALE GENOMIC DNA]</scope>
    <source>
        <strain evidence="2 3">GH-12</strain>
    </source>
</reference>
<feature type="region of interest" description="Disordered" evidence="1">
    <location>
        <begin position="113"/>
        <end position="163"/>
    </location>
</feature>
<dbReference type="AlphaFoldDB" id="A0AAW0CKG7"/>
<name>A0AAW0CKG7_9AGAR</name>
<gene>
    <name evidence="2" type="ORF">VNI00_010569</name>
</gene>
<feature type="region of interest" description="Disordered" evidence="1">
    <location>
        <begin position="1"/>
        <end position="98"/>
    </location>
</feature>
<comment type="caution">
    <text evidence="2">The sequence shown here is derived from an EMBL/GenBank/DDBJ whole genome shotgun (WGS) entry which is preliminary data.</text>
</comment>
<accession>A0AAW0CKG7</accession>
<proteinExistence type="predicted"/>
<keyword evidence="3" id="KW-1185">Reference proteome</keyword>
<feature type="compositionally biased region" description="Basic and acidic residues" evidence="1">
    <location>
        <begin position="129"/>
        <end position="146"/>
    </location>
</feature>
<evidence type="ECO:0000313" key="3">
    <source>
        <dbReference type="Proteomes" id="UP001383192"/>
    </source>
</evidence>
<feature type="compositionally biased region" description="Low complexity" evidence="1">
    <location>
        <begin position="42"/>
        <end position="54"/>
    </location>
</feature>
<sequence>MSPPQTGRRGTIEHPTRASAVRPNYTSSTKKRTTLHAKPLKSPSSVQTSSRQQQVLGEKEKGQGIGRDPSRDSASTIMSRASEHESKAPGTCSLPKFDADTTRHVKLFATKECLKQQIVSAGPNQGTKDSSRRSMDRERADGEPSRPKVPRVVASPARQPPWR</sequence>
<organism evidence="2 3">
    <name type="scientific">Paramarasmius palmivorus</name>
    <dbReference type="NCBI Taxonomy" id="297713"/>
    <lineage>
        <taxon>Eukaryota</taxon>
        <taxon>Fungi</taxon>
        <taxon>Dikarya</taxon>
        <taxon>Basidiomycota</taxon>
        <taxon>Agaricomycotina</taxon>
        <taxon>Agaricomycetes</taxon>
        <taxon>Agaricomycetidae</taxon>
        <taxon>Agaricales</taxon>
        <taxon>Marasmiineae</taxon>
        <taxon>Marasmiaceae</taxon>
        <taxon>Paramarasmius</taxon>
    </lineage>
</organism>
<protein>
    <submittedName>
        <fullName evidence="2">Uncharacterized protein</fullName>
    </submittedName>
</protein>
<evidence type="ECO:0000256" key="1">
    <source>
        <dbReference type="SAM" id="MobiDB-lite"/>
    </source>
</evidence>
<dbReference type="Proteomes" id="UP001383192">
    <property type="component" value="Unassembled WGS sequence"/>
</dbReference>